<dbReference type="AlphaFoldDB" id="X1KVT0"/>
<accession>X1KVT0</accession>
<dbReference type="EMBL" id="BARV01006292">
    <property type="protein sequence ID" value="GAI10803.1"/>
    <property type="molecule type" value="Genomic_DNA"/>
</dbReference>
<feature type="non-terminal residue" evidence="1">
    <location>
        <position position="1"/>
    </location>
</feature>
<organism evidence="1">
    <name type="scientific">marine sediment metagenome</name>
    <dbReference type="NCBI Taxonomy" id="412755"/>
    <lineage>
        <taxon>unclassified sequences</taxon>
        <taxon>metagenomes</taxon>
        <taxon>ecological metagenomes</taxon>
    </lineage>
</organism>
<protein>
    <submittedName>
        <fullName evidence="1">Uncharacterized protein</fullName>
    </submittedName>
</protein>
<evidence type="ECO:0000313" key="1">
    <source>
        <dbReference type="EMBL" id="GAI10803.1"/>
    </source>
</evidence>
<proteinExistence type="predicted"/>
<reference evidence="1" key="1">
    <citation type="journal article" date="2014" name="Front. Microbiol.">
        <title>High frequency of phylogenetically diverse reductive dehalogenase-homologous genes in deep subseafloor sedimentary metagenomes.</title>
        <authorList>
            <person name="Kawai M."/>
            <person name="Futagami T."/>
            <person name="Toyoda A."/>
            <person name="Takaki Y."/>
            <person name="Nishi S."/>
            <person name="Hori S."/>
            <person name="Arai W."/>
            <person name="Tsubouchi T."/>
            <person name="Morono Y."/>
            <person name="Uchiyama I."/>
            <person name="Ito T."/>
            <person name="Fujiyama A."/>
            <person name="Inagaki F."/>
            <person name="Takami H."/>
        </authorList>
    </citation>
    <scope>NUCLEOTIDE SEQUENCE</scope>
    <source>
        <strain evidence="1">Expedition CK06-06</strain>
    </source>
</reference>
<comment type="caution">
    <text evidence="1">The sequence shown here is derived from an EMBL/GenBank/DDBJ whole genome shotgun (WGS) entry which is preliminary data.</text>
</comment>
<gene>
    <name evidence="1" type="ORF">S06H3_12881</name>
</gene>
<sequence length="31" mass="3391">RSGLKEAMKSRIALEPTWSPMNVLSTLVFAG</sequence>
<name>X1KVT0_9ZZZZ</name>